<dbReference type="InterPro" id="IPR029043">
    <property type="entry name" value="GcvT/YgfZ_C"/>
</dbReference>
<reference evidence="3 4" key="1">
    <citation type="submission" date="2018-03" db="EMBL/GenBank/DDBJ databases">
        <title>Genomic Encyclopedia of Archaeal and Bacterial Type Strains, Phase II (KMG-II): from individual species to whole genera.</title>
        <authorList>
            <person name="Goeker M."/>
        </authorList>
    </citation>
    <scope>NUCLEOTIDE SEQUENCE [LARGE SCALE GENOMIC DNA]</scope>
    <source>
        <strain evidence="3 4">DSM 100065</strain>
    </source>
</reference>
<evidence type="ECO:0000259" key="2">
    <source>
        <dbReference type="Pfam" id="PF01571"/>
    </source>
</evidence>
<keyword evidence="1" id="KW-0809">Transit peptide</keyword>
<dbReference type="GO" id="GO:0016226">
    <property type="term" value="P:iron-sulfur cluster assembly"/>
    <property type="evidence" value="ECO:0007669"/>
    <property type="project" value="TreeGrafter"/>
</dbReference>
<dbReference type="RefSeq" id="WP_238145590.1">
    <property type="nucleotide sequence ID" value="NZ_PVUE01000035.1"/>
</dbReference>
<sequence length="348" mass="37568">MSADVARSMTVFSKFPGYVEDDGLDKGVASHYGDPLPEQRTAARAAAIVDRSNRGLVVVSGDDRLSWLHSLTSQHLSVLPDGSSIEGLILSPHGHVEYDLWFTEHDSKVWIDCEPGTAESLAAYLDKMRFMLRVEVADVSDQYAQLSVIGPKSSDTVACLGTPPEAGRVHALDAGFVRATPWAGQYDIIVSVDAFGAVVDTLAQAGAQPVGMLAFEAMRVEAMRPRLARETDHRTIPHEVGWISSAVHLDKGCYRGQETVARVQNLGRPPRRLVRLHLDGSLHELPAHGAEVVSGERVVGFIGTAVLHFEDGPIALAVIKRNIADGADLIVRDGEQEFAAKVDEGLAV</sequence>
<dbReference type="InterPro" id="IPR017703">
    <property type="entry name" value="YgfZ/GCV_T_CS"/>
</dbReference>
<feature type="domain" description="GCVT N-terminal" evidence="2">
    <location>
        <begin position="38"/>
        <end position="251"/>
    </location>
</feature>
<protein>
    <recommendedName>
        <fullName evidence="2">GCVT N-terminal domain-containing protein</fullName>
    </recommendedName>
</protein>
<comment type="caution">
    <text evidence="3">The sequence shown here is derived from an EMBL/GenBank/DDBJ whole genome shotgun (WGS) entry which is preliminary data.</text>
</comment>
<accession>A0A2T0YYP0</accession>
<dbReference type="AlphaFoldDB" id="A0A2T0YYP0"/>
<name>A0A2T0YYP0_9ACTN</name>
<dbReference type="InterPro" id="IPR006222">
    <property type="entry name" value="GCVT_N"/>
</dbReference>
<dbReference type="SUPFAM" id="SSF101790">
    <property type="entry name" value="Aminomethyltransferase beta-barrel domain"/>
    <property type="match status" value="1"/>
</dbReference>
<dbReference type="Proteomes" id="UP000237752">
    <property type="component" value="Unassembled WGS sequence"/>
</dbReference>
<dbReference type="PIRSF" id="PIRSF006487">
    <property type="entry name" value="GcvT"/>
    <property type="match status" value="1"/>
</dbReference>
<keyword evidence="4" id="KW-1185">Reference proteome</keyword>
<dbReference type="SUPFAM" id="SSF103025">
    <property type="entry name" value="Folate-binding domain"/>
    <property type="match status" value="1"/>
</dbReference>
<dbReference type="EMBL" id="PVUE01000035">
    <property type="protein sequence ID" value="PRZ29222.1"/>
    <property type="molecule type" value="Genomic_DNA"/>
</dbReference>
<evidence type="ECO:0000256" key="1">
    <source>
        <dbReference type="ARBA" id="ARBA00022946"/>
    </source>
</evidence>
<dbReference type="PANTHER" id="PTHR22602:SF0">
    <property type="entry name" value="TRANSFERASE CAF17, MITOCHONDRIAL-RELATED"/>
    <property type="match status" value="1"/>
</dbReference>
<organism evidence="3 4">
    <name type="scientific">Antricoccus suffuscus</name>
    <dbReference type="NCBI Taxonomy" id="1629062"/>
    <lineage>
        <taxon>Bacteria</taxon>
        <taxon>Bacillati</taxon>
        <taxon>Actinomycetota</taxon>
        <taxon>Actinomycetes</taxon>
        <taxon>Geodermatophilales</taxon>
        <taxon>Antricoccaceae</taxon>
        <taxon>Antricoccus</taxon>
    </lineage>
</organism>
<proteinExistence type="predicted"/>
<evidence type="ECO:0000313" key="4">
    <source>
        <dbReference type="Proteomes" id="UP000237752"/>
    </source>
</evidence>
<dbReference type="Pfam" id="PF01571">
    <property type="entry name" value="GCV_T"/>
    <property type="match status" value="1"/>
</dbReference>
<dbReference type="InterPro" id="IPR045179">
    <property type="entry name" value="YgfZ/GcvT"/>
</dbReference>
<evidence type="ECO:0000313" key="3">
    <source>
        <dbReference type="EMBL" id="PRZ29222.1"/>
    </source>
</evidence>
<dbReference type="InterPro" id="IPR027266">
    <property type="entry name" value="TrmE/GcvT-like"/>
</dbReference>
<dbReference type="PANTHER" id="PTHR22602">
    <property type="entry name" value="TRANSFERASE CAF17, MITOCHONDRIAL-RELATED"/>
    <property type="match status" value="1"/>
</dbReference>
<gene>
    <name evidence="3" type="ORF">CLV47_13516</name>
</gene>
<dbReference type="NCBIfam" id="TIGR03317">
    <property type="entry name" value="ygfZ_signature"/>
    <property type="match status" value="1"/>
</dbReference>
<dbReference type="Gene3D" id="3.30.1360.120">
    <property type="entry name" value="Probable tRNA modification gtpase trme, domain 1"/>
    <property type="match status" value="1"/>
</dbReference>